<evidence type="ECO:0000313" key="3">
    <source>
        <dbReference type="EMBL" id="RDW81426.1"/>
    </source>
</evidence>
<dbReference type="EMBL" id="PVWQ01000005">
    <property type="protein sequence ID" value="RDW81426.1"/>
    <property type="molecule type" value="Genomic_DNA"/>
</dbReference>
<feature type="region of interest" description="Disordered" evidence="1">
    <location>
        <begin position="1"/>
        <end position="22"/>
    </location>
</feature>
<keyword evidence="2" id="KW-1133">Transmembrane helix</keyword>
<sequence length="593" mass="62908">MTSTTPKTAAETFWGVDRPGSGQGPALNAPVGAYSARAPTKRHAKSTGGAREMRRGYLTDAMSLSSITSFYISDTVAASCLRYAKTSTATMIHNKITLAALLVGTLLTGTRARECLTNETVPLYGFSHSLTLTAPDQLTPLGDCETIVGDIRIHPDFAGSLVLNTVTNFTGRILGNLDADNHGLEAIEMRNLLSITDIRLYRIWGVRSIQMPRLESVAWQLDLIQGAENAVMDFGALKTVNMIDIAGTWTNVSFPALETVGSTLHIYTDPSREIVNDRLDAVDIDLPVLESVRDLRVIGHIQSLSTPKLEALGEPEEVAYPKEVNTGGLQVVANHTDMSGVLLPSLRELHGRFALDGHMSIIDLYGLEQTDATITVNAASPVEIYSALEEAGEIDIRGDLAVINFTNLTRASKLDIIPDSDSKLHCPASLIHAYRNINYPDEPLFCNAESLALAGKTSYTYNETSATSSTPTPSYTPTPTPYFSPTPTPSSGAGGGKLGAGGEAGIAVAAVAAGAVLIGSFAVRRYNKKRDTGDDATAEIGTGESGPRAAPKVHRGHAAHGPVSAAAPPVATGERAEVLPRHSADVAPPPYSR</sequence>
<feature type="compositionally biased region" description="Pro residues" evidence="1">
    <location>
        <begin position="474"/>
        <end position="488"/>
    </location>
</feature>
<evidence type="ECO:0000256" key="1">
    <source>
        <dbReference type="SAM" id="MobiDB-lite"/>
    </source>
</evidence>
<feature type="compositionally biased region" description="Basic and acidic residues" evidence="1">
    <location>
        <begin position="574"/>
        <end position="584"/>
    </location>
</feature>
<reference evidence="3 4" key="1">
    <citation type="journal article" date="2018" name="IMA Fungus">
        <title>IMA Genome-F 9: Draft genome sequence of Annulohypoxylon stygium, Aspergillus mulundensis, Berkeleyomyces basicola (syn. Thielaviopsis basicola), Ceratocystis smalleyi, two Cercospora beticola strains, Coleophoma cylindrospora, Fusarium fracticaudum, Phialophora cf. hyalina, and Morchella septimelata.</title>
        <authorList>
            <person name="Wingfield B.D."/>
            <person name="Bills G.F."/>
            <person name="Dong Y."/>
            <person name="Huang W."/>
            <person name="Nel W.J."/>
            <person name="Swalarsk-Parry B.S."/>
            <person name="Vaghefi N."/>
            <person name="Wilken P.M."/>
            <person name="An Z."/>
            <person name="de Beer Z.W."/>
            <person name="De Vos L."/>
            <person name="Chen L."/>
            <person name="Duong T.A."/>
            <person name="Gao Y."/>
            <person name="Hammerbacher A."/>
            <person name="Kikkert J.R."/>
            <person name="Li Y."/>
            <person name="Li H."/>
            <person name="Li K."/>
            <person name="Li Q."/>
            <person name="Liu X."/>
            <person name="Ma X."/>
            <person name="Naidoo K."/>
            <person name="Pethybridge S.J."/>
            <person name="Sun J."/>
            <person name="Steenkamp E.T."/>
            <person name="van der Nest M.A."/>
            <person name="van Wyk S."/>
            <person name="Wingfield M.J."/>
            <person name="Xiong C."/>
            <person name="Yue Q."/>
            <person name="Zhang X."/>
        </authorList>
    </citation>
    <scope>NUCLEOTIDE SEQUENCE [LARGE SCALE GENOMIC DNA]</scope>
    <source>
        <strain evidence="3 4">DSM 5745</strain>
    </source>
</reference>
<keyword evidence="2" id="KW-0472">Membrane</keyword>
<keyword evidence="4" id="KW-1185">Reference proteome</keyword>
<gene>
    <name evidence="3" type="ORF">DSM5745_04983</name>
</gene>
<dbReference type="RefSeq" id="XP_026604479.1">
    <property type="nucleotide sequence ID" value="XM_026746999.1"/>
</dbReference>
<dbReference type="AlphaFoldDB" id="A0A3D8S598"/>
<feature type="compositionally biased region" description="Low complexity" evidence="1">
    <location>
        <begin position="464"/>
        <end position="473"/>
    </location>
</feature>
<feature type="region of interest" description="Disordered" evidence="1">
    <location>
        <begin position="530"/>
        <end position="593"/>
    </location>
</feature>
<feature type="transmembrane region" description="Helical" evidence="2">
    <location>
        <begin position="504"/>
        <end position="523"/>
    </location>
</feature>
<accession>A0A3D8S598</accession>
<protein>
    <submittedName>
        <fullName evidence="3">Uncharacterized protein</fullName>
    </submittedName>
</protein>
<dbReference type="OrthoDB" id="536881at2759"/>
<dbReference type="GeneID" id="38115353"/>
<dbReference type="Proteomes" id="UP000256690">
    <property type="component" value="Unassembled WGS sequence"/>
</dbReference>
<name>A0A3D8S598_9EURO</name>
<proteinExistence type="predicted"/>
<dbReference type="STRING" id="1810919.A0A3D8S598"/>
<keyword evidence="2" id="KW-0812">Transmembrane</keyword>
<evidence type="ECO:0000313" key="4">
    <source>
        <dbReference type="Proteomes" id="UP000256690"/>
    </source>
</evidence>
<organism evidence="3 4">
    <name type="scientific">Aspergillus mulundensis</name>
    <dbReference type="NCBI Taxonomy" id="1810919"/>
    <lineage>
        <taxon>Eukaryota</taxon>
        <taxon>Fungi</taxon>
        <taxon>Dikarya</taxon>
        <taxon>Ascomycota</taxon>
        <taxon>Pezizomycotina</taxon>
        <taxon>Eurotiomycetes</taxon>
        <taxon>Eurotiomycetidae</taxon>
        <taxon>Eurotiales</taxon>
        <taxon>Aspergillaceae</taxon>
        <taxon>Aspergillus</taxon>
        <taxon>Aspergillus subgen. Nidulantes</taxon>
    </lineage>
</organism>
<feature type="region of interest" description="Disordered" evidence="1">
    <location>
        <begin position="462"/>
        <end position="496"/>
    </location>
</feature>
<evidence type="ECO:0000256" key="2">
    <source>
        <dbReference type="SAM" id="Phobius"/>
    </source>
</evidence>
<comment type="caution">
    <text evidence="3">The sequence shown here is derived from an EMBL/GenBank/DDBJ whole genome shotgun (WGS) entry which is preliminary data.</text>
</comment>